<evidence type="ECO:0000313" key="2">
    <source>
        <dbReference type="Proteomes" id="UP000183461"/>
    </source>
</evidence>
<dbReference type="RefSeq" id="WP_072299690.1">
    <property type="nucleotide sequence ID" value="NZ_FPIP01000002.1"/>
</dbReference>
<gene>
    <name evidence="1" type="ORF">SAMN02910280_1342</name>
</gene>
<organism evidence="1 2">
    <name type="scientific">Ruminococcus flavefaciens</name>
    <dbReference type="NCBI Taxonomy" id="1265"/>
    <lineage>
        <taxon>Bacteria</taxon>
        <taxon>Bacillati</taxon>
        <taxon>Bacillota</taxon>
        <taxon>Clostridia</taxon>
        <taxon>Eubacteriales</taxon>
        <taxon>Oscillospiraceae</taxon>
        <taxon>Ruminococcus</taxon>
    </lineage>
</organism>
<protein>
    <submittedName>
        <fullName evidence="1">Uncharacterized protein</fullName>
    </submittedName>
</protein>
<dbReference type="EMBL" id="FPIP01000002">
    <property type="protein sequence ID" value="SFW24328.1"/>
    <property type="molecule type" value="Genomic_DNA"/>
</dbReference>
<dbReference type="AlphaFoldDB" id="A0A1K1MME5"/>
<accession>A0A1K1MME5</accession>
<reference evidence="1 2" key="1">
    <citation type="submission" date="2016-11" db="EMBL/GenBank/DDBJ databases">
        <authorList>
            <person name="Jaros S."/>
            <person name="Januszkiewicz K."/>
            <person name="Wedrychowicz H."/>
        </authorList>
    </citation>
    <scope>NUCLEOTIDE SEQUENCE [LARGE SCALE GENOMIC DNA]</scope>
    <source>
        <strain evidence="1 2">YL228</strain>
    </source>
</reference>
<dbReference type="Proteomes" id="UP000183461">
    <property type="component" value="Unassembled WGS sequence"/>
</dbReference>
<evidence type="ECO:0000313" key="1">
    <source>
        <dbReference type="EMBL" id="SFW24328.1"/>
    </source>
</evidence>
<proteinExistence type="predicted"/>
<name>A0A1K1MME5_RUMFL</name>
<sequence>MRLEEIRYSLWQIISECKKTLFGYRITVMLINKDSVKVGDTVYIDTDRESVHSYTEDTPAVVYKLAWSNWVGHYYTKVKEIAADKTIYNPDLEEPPDTVWVRIWLKTKGEIKESDIVYASPDIIN</sequence>